<organism evidence="2 3">
    <name type="scientific">Niastella soli</name>
    <dbReference type="NCBI Taxonomy" id="2821487"/>
    <lineage>
        <taxon>Bacteria</taxon>
        <taxon>Pseudomonadati</taxon>
        <taxon>Bacteroidota</taxon>
        <taxon>Chitinophagia</taxon>
        <taxon>Chitinophagales</taxon>
        <taxon>Chitinophagaceae</taxon>
        <taxon>Niastella</taxon>
    </lineage>
</organism>
<protein>
    <submittedName>
        <fullName evidence="2">YqhA family protein</fullName>
    </submittedName>
</protein>
<gene>
    <name evidence="2" type="ORF">J7I42_01335</name>
</gene>
<evidence type="ECO:0000256" key="1">
    <source>
        <dbReference type="SAM" id="Phobius"/>
    </source>
</evidence>
<sequence>MEKLFRPRFAFQIISLFCLIDAFFFIIIGIYKSAKAVVLLYKSFIGKEWLNPGLQMVESLDSFMLGILFVIFSYGIYRIFVLHHEENARFPSWLNVHSFSELKFLLWETVLVALIVFSLQILVRNEDLSWEVLLLPGIIFLLSAGYYLVNKTKRH</sequence>
<dbReference type="Proteomes" id="UP000677244">
    <property type="component" value="Unassembled WGS sequence"/>
</dbReference>
<dbReference type="RefSeq" id="WP_209136970.1">
    <property type="nucleotide sequence ID" value="NZ_JAGHKO010000001.1"/>
</dbReference>
<keyword evidence="3" id="KW-1185">Reference proteome</keyword>
<feature type="transmembrane region" description="Helical" evidence="1">
    <location>
        <begin position="9"/>
        <end position="31"/>
    </location>
</feature>
<reference evidence="2 3" key="1">
    <citation type="submission" date="2021-03" db="EMBL/GenBank/DDBJ databases">
        <title>Assistant Professor.</title>
        <authorList>
            <person name="Huq M.A."/>
        </authorList>
    </citation>
    <scope>NUCLEOTIDE SEQUENCE [LARGE SCALE GENOMIC DNA]</scope>
    <source>
        <strain evidence="2 3">MAH-29</strain>
    </source>
</reference>
<accession>A0ABS3YLW2</accession>
<feature type="transmembrane region" description="Helical" evidence="1">
    <location>
        <begin position="104"/>
        <end position="122"/>
    </location>
</feature>
<keyword evidence="1" id="KW-0472">Membrane</keyword>
<keyword evidence="1" id="KW-0812">Transmembrane</keyword>
<name>A0ABS3YLW2_9BACT</name>
<feature type="transmembrane region" description="Helical" evidence="1">
    <location>
        <begin position="128"/>
        <end position="149"/>
    </location>
</feature>
<keyword evidence="1" id="KW-1133">Transmembrane helix</keyword>
<dbReference type="InterPro" id="IPR005134">
    <property type="entry name" value="UPF0114"/>
</dbReference>
<dbReference type="Pfam" id="PF03350">
    <property type="entry name" value="UPF0114"/>
    <property type="match status" value="1"/>
</dbReference>
<evidence type="ECO:0000313" key="3">
    <source>
        <dbReference type="Proteomes" id="UP000677244"/>
    </source>
</evidence>
<evidence type="ECO:0000313" key="2">
    <source>
        <dbReference type="EMBL" id="MBO9198886.1"/>
    </source>
</evidence>
<dbReference type="EMBL" id="JAGHKO010000001">
    <property type="protein sequence ID" value="MBO9198886.1"/>
    <property type="molecule type" value="Genomic_DNA"/>
</dbReference>
<comment type="caution">
    <text evidence="2">The sequence shown here is derived from an EMBL/GenBank/DDBJ whole genome shotgun (WGS) entry which is preliminary data.</text>
</comment>
<proteinExistence type="predicted"/>
<feature type="transmembrane region" description="Helical" evidence="1">
    <location>
        <begin position="63"/>
        <end position="83"/>
    </location>
</feature>